<keyword evidence="2" id="KW-1185">Reference proteome</keyword>
<reference evidence="1" key="1">
    <citation type="submission" date="2023-03" db="EMBL/GenBank/DDBJ databases">
        <authorList>
            <person name="Cremers G."/>
            <person name="Picone N."/>
        </authorList>
    </citation>
    <scope>NUCLEOTIDE SEQUENCE</scope>
    <source>
        <strain evidence="1">Sample_alias</strain>
    </source>
</reference>
<proteinExistence type="predicted"/>
<dbReference type="Proteomes" id="UP001161497">
    <property type="component" value="Chromosome"/>
</dbReference>
<organism evidence="1 2">
    <name type="scientific">Candidatus Methylacidiphilum fumarolicum</name>
    <dbReference type="NCBI Taxonomy" id="591154"/>
    <lineage>
        <taxon>Bacteria</taxon>
        <taxon>Pseudomonadati</taxon>
        <taxon>Verrucomicrobiota</taxon>
        <taxon>Methylacidiphilae</taxon>
        <taxon>Methylacidiphilales</taxon>
        <taxon>Methylacidiphilaceae</taxon>
        <taxon>Methylacidiphilum (ex Ratnadevi et al. 2023)</taxon>
    </lineage>
</organism>
<evidence type="ECO:0000313" key="1">
    <source>
        <dbReference type="EMBL" id="CAI9085664.1"/>
    </source>
</evidence>
<evidence type="ECO:0008006" key="3">
    <source>
        <dbReference type="Google" id="ProtNLM"/>
    </source>
</evidence>
<dbReference type="EMBL" id="OX458932">
    <property type="protein sequence ID" value="CAI9085664.1"/>
    <property type="molecule type" value="Genomic_DNA"/>
</dbReference>
<gene>
    <name evidence="1" type="ORF">MFUM_1312</name>
</gene>
<accession>A0ABM9IDB9</accession>
<sequence>MTDPRQTGKTQWVHYQLAYSFVWILKYQRRIHSGEVNAACKALLAKY</sequence>
<name>A0ABM9IDB9_9BACT</name>
<evidence type="ECO:0000313" key="2">
    <source>
        <dbReference type="Proteomes" id="UP001161497"/>
    </source>
</evidence>
<protein>
    <recommendedName>
        <fullName evidence="3">Transposase</fullName>
    </recommendedName>
</protein>